<evidence type="ECO:0000313" key="10">
    <source>
        <dbReference type="Proteomes" id="UP000288216"/>
    </source>
</evidence>
<dbReference type="Gene3D" id="1.20.58.1080">
    <property type="match status" value="1"/>
</dbReference>
<feature type="domain" description="Suv3 C-terminal" evidence="8">
    <location>
        <begin position="51"/>
        <end position="92"/>
    </location>
</feature>
<dbReference type="InterPro" id="IPR022192">
    <property type="entry name" value="SUV3_C"/>
</dbReference>
<dbReference type="FunFam" id="1.20.58.1080:FF:000001">
    <property type="entry name" value="ATP-dependent RNA helicase SUPV3L1, mitochondrial"/>
    <property type="match status" value="1"/>
</dbReference>
<comment type="catalytic activity">
    <reaction evidence="5">
        <text>ATP + H2O = ADP + phosphate + H(+)</text>
        <dbReference type="Rhea" id="RHEA:13065"/>
        <dbReference type="ChEBI" id="CHEBI:15377"/>
        <dbReference type="ChEBI" id="CHEBI:15378"/>
        <dbReference type="ChEBI" id="CHEBI:30616"/>
        <dbReference type="ChEBI" id="CHEBI:43474"/>
        <dbReference type="ChEBI" id="CHEBI:456216"/>
        <dbReference type="EC" id="3.6.4.13"/>
    </reaction>
</comment>
<feature type="non-terminal residue" evidence="9">
    <location>
        <position position="1"/>
    </location>
</feature>
<evidence type="ECO:0000256" key="5">
    <source>
        <dbReference type="ARBA" id="ARBA00047984"/>
    </source>
</evidence>
<accession>A0A401Q2K0</accession>
<dbReference type="STRING" id="75743.A0A401Q2K0"/>
<keyword evidence="10" id="KW-1185">Reference proteome</keyword>
<dbReference type="EMBL" id="BFAA01014690">
    <property type="protein sequence ID" value="GCB79580.1"/>
    <property type="molecule type" value="Genomic_DNA"/>
</dbReference>
<keyword evidence="3" id="KW-0347">Helicase</keyword>
<feature type="region of interest" description="Disordered" evidence="6">
    <location>
        <begin position="264"/>
        <end position="297"/>
    </location>
</feature>
<proteinExistence type="predicted"/>
<keyword evidence="4" id="KW-0067">ATP-binding</keyword>
<dbReference type="GO" id="GO:0045025">
    <property type="term" value="C:mitochondrial degradosome"/>
    <property type="evidence" value="ECO:0007669"/>
    <property type="project" value="TreeGrafter"/>
</dbReference>
<dbReference type="Proteomes" id="UP000288216">
    <property type="component" value="Unassembled WGS sequence"/>
</dbReference>
<evidence type="ECO:0000256" key="1">
    <source>
        <dbReference type="ARBA" id="ARBA00022741"/>
    </source>
</evidence>
<dbReference type="GO" id="GO:0000965">
    <property type="term" value="P:mitochondrial RNA 3'-end processing"/>
    <property type="evidence" value="ECO:0007669"/>
    <property type="project" value="TreeGrafter"/>
</dbReference>
<feature type="domain" description="ATP-dependent RNA helicase SUV3 C-terminal" evidence="7">
    <location>
        <begin position="119"/>
        <end position="165"/>
    </location>
</feature>
<evidence type="ECO:0000256" key="2">
    <source>
        <dbReference type="ARBA" id="ARBA00022801"/>
    </source>
</evidence>
<comment type="caution">
    <text evidence="9">The sequence shown here is derived from an EMBL/GenBank/DDBJ whole genome shotgun (WGS) entry which is preliminary data.</text>
</comment>
<keyword evidence="2" id="KW-0378">Hydrolase</keyword>
<feature type="compositionally biased region" description="Polar residues" evidence="6">
    <location>
        <begin position="265"/>
        <end position="279"/>
    </location>
</feature>
<dbReference type="Pfam" id="PF18147">
    <property type="entry name" value="Suv3_C_1"/>
    <property type="match status" value="1"/>
</dbReference>
<dbReference type="GO" id="GO:0005524">
    <property type="term" value="F:ATP binding"/>
    <property type="evidence" value="ECO:0007669"/>
    <property type="project" value="UniProtKB-KW"/>
</dbReference>
<dbReference type="GO" id="GO:0016787">
    <property type="term" value="F:hydrolase activity"/>
    <property type="evidence" value="ECO:0007669"/>
    <property type="project" value="UniProtKB-KW"/>
</dbReference>
<dbReference type="InterPro" id="IPR050699">
    <property type="entry name" value="RNA-DNA_Helicase"/>
</dbReference>
<evidence type="ECO:0000256" key="6">
    <source>
        <dbReference type="SAM" id="MobiDB-lite"/>
    </source>
</evidence>
<evidence type="ECO:0000259" key="8">
    <source>
        <dbReference type="Pfam" id="PF18147"/>
    </source>
</evidence>
<evidence type="ECO:0000256" key="3">
    <source>
        <dbReference type="ARBA" id="ARBA00022806"/>
    </source>
</evidence>
<evidence type="ECO:0000313" key="9">
    <source>
        <dbReference type="EMBL" id="GCB79580.1"/>
    </source>
</evidence>
<sequence length="297" mass="33703">AAGLHPTADQIEMFAYQLPDATLSNLIDIFVSLSQVDGLYFVCNIDDFKFLADMIQHIPLNLRVRYVFCTAPINRKHPFVCTSFLKFARQFSRNEPLTFNWLCRHINWPLTPPKNIKDLVHLEAVHDVLDLYLWLSYRFMDMFPDVNHVRDIQTELDSIIQIGVKNITRLIRASDSISTAATTGFDDVPVRGRIRTNGRINMEGTNTKDQVFSGSRRIRGSKALGYKAVVCKAGTSQRAGDSLSTRLVQQGHLTAELLQQLQEEWSASQVHGPQAQRDSVAQDRDKSTSKGLRKKKK</sequence>
<name>A0A401Q2K0_SCYTO</name>
<organism evidence="9 10">
    <name type="scientific">Scyliorhinus torazame</name>
    <name type="common">Cloudy catshark</name>
    <name type="synonym">Catulus torazame</name>
    <dbReference type="NCBI Taxonomy" id="75743"/>
    <lineage>
        <taxon>Eukaryota</taxon>
        <taxon>Metazoa</taxon>
        <taxon>Chordata</taxon>
        <taxon>Craniata</taxon>
        <taxon>Vertebrata</taxon>
        <taxon>Chondrichthyes</taxon>
        <taxon>Elasmobranchii</taxon>
        <taxon>Galeomorphii</taxon>
        <taxon>Galeoidea</taxon>
        <taxon>Carcharhiniformes</taxon>
        <taxon>Scyliorhinidae</taxon>
        <taxon>Scyliorhinus</taxon>
    </lineage>
</organism>
<evidence type="ECO:0000256" key="4">
    <source>
        <dbReference type="ARBA" id="ARBA00022840"/>
    </source>
</evidence>
<reference evidence="9 10" key="1">
    <citation type="journal article" date="2018" name="Nat. Ecol. Evol.">
        <title>Shark genomes provide insights into elasmobranch evolution and the origin of vertebrates.</title>
        <authorList>
            <person name="Hara Y"/>
            <person name="Yamaguchi K"/>
            <person name="Onimaru K"/>
            <person name="Kadota M"/>
            <person name="Koyanagi M"/>
            <person name="Keeley SD"/>
            <person name="Tatsumi K"/>
            <person name="Tanaka K"/>
            <person name="Motone F"/>
            <person name="Kageyama Y"/>
            <person name="Nozu R"/>
            <person name="Adachi N"/>
            <person name="Nishimura O"/>
            <person name="Nakagawa R"/>
            <person name="Tanegashima C"/>
            <person name="Kiyatake I"/>
            <person name="Matsumoto R"/>
            <person name="Murakumo K"/>
            <person name="Nishida K"/>
            <person name="Terakita A"/>
            <person name="Kuratani S"/>
            <person name="Sato K"/>
            <person name="Hyodo S Kuraku.S."/>
        </authorList>
    </citation>
    <scope>NUCLEOTIDE SEQUENCE [LARGE SCALE GENOMIC DNA]</scope>
</reference>
<keyword evidence="1" id="KW-0547">Nucleotide-binding</keyword>
<dbReference type="PANTHER" id="PTHR12131">
    <property type="entry name" value="ATP-DEPENDENT RNA AND DNA HELICASE"/>
    <property type="match status" value="1"/>
</dbReference>
<dbReference type="InterPro" id="IPR041082">
    <property type="entry name" value="Suv3_C_1"/>
</dbReference>
<dbReference type="Pfam" id="PF12513">
    <property type="entry name" value="SUV3_C"/>
    <property type="match status" value="1"/>
</dbReference>
<dbReference type="AlphaFoldDB" id="A0A401Q2K0"/>
<dbReference type="Gene3D" id="1.20.272.40">
    <property type="match status" value="1"/>
</dbReference>
<dbReference type="GO" id="GO:0003724">
    <property type="term" value="F:RNA helicase activity"/>
    <property type="evidence" value="ECO:0007669"/>
    <property type="project" value="UniProtKB-EC"/>
</dbReference>
<dbReference type="OrthoDB" id="6692397at2759"/>
<evidence type="ECO:0000259" key="7">
    <source>
        <dbReference type="Pfam" id="PF12513"/>
    </source>
</evidence>
<gene>
    <name evidence="9" type="ORF">scyTo_0019567</name>
</gene>
<protein>
    <submittedName>
        <fullName evidence="9">Uncharacterized protein</fullName>
    </submittedName>
</protein>
<dbReference type="PANTHER" id="PTHR12131:SF1">
    <property type="entry name" value="ATP-DEPENDENT RNA HELICASE SUPV3L1, MITOCHONDRIAL-RELATED"/>
    <property type="match status" value="1"/>
</dbReference>